<sequence length="109" mass="11351">MPLLVTGAELADVLDLDYSPGDEPFDQLAEAARNIVGSIITSAALTAAPPACREAALSVAVEMFQARTSAGGQAVSVDFSAGPYRLSLWITKRVQALLAPYLDVKGMVG</sequence>
<evidence type="ECO:0000313" key="2">
    <source>
        <dbReference type="EMBL" id="CAB4217301.1"/>
    </source>
</evidence>
<reference evidence="1" key="1">
    <citation type="submission" date="2020-05" db="EMBL/GenBank/DDBJ databases">
        <authorList>
            <person name="Chiriac C."/>
            <person name="Salcher M."/>
            <person name="Ghai R."/>
            <person name="Kavagutti S V."/>
        </authorList>
    </citation>
    <scope>NUCLEOTIDE SEQUENCE</scope>
</reference>
<organism evidence="1">
    <name type="scientific">uncultured Caudovirales phage</name>
    <dbReference type="NCBI Taxonomy" id="2100421"/>
    <lineage>
        <taxon>Viruses</taxon>
        <taxon>Duplodnaviria</taxon>
        <taxon>Heunggongvirae</taxon>
        <taxon>Uroviricota</taxon>
        <taxon>Caudoviricetes</taxon>
        <taxon>Peduoviridae</taxon>
        <taxon>Maltschvirus</taxon>
        <taxon>Maltschvirus maltsch</taxon>
    </lineage>
</organism>
<dbReference type="EMBL" id="LR797083">
    <property type="protein sequence ID" value="CAB4185911.1"/>
    <property type="molecule type" value="Genomic_DNA"/>
</dbReference>
<gene>
    <name evidence="1" type="ORF">UFOVP1143_6</name>
    <name evidence="2" type="ORF">UFOVP1504_24</name>
</gene>
<accession>A0A6J5QWZ4</accession>
<dbReference type="EMBL" id="LR797439">
    <property type="protein sequence ID" value="CAB4217301.1"/>
    <property type="molecule type" value="Genomic_DNA"/>
</dbReference>
<evidence type="ECO:0000313" key="1">
    <source>
        <dbReference type="EMBL" id="CAB4185911.1"/>
    </source>
</evidence>
<proteinExistence type="predicted"/>
<name>A0A6J5QWZ4_9CAUD</name>
<protein>
    <submittedName>
        <fullName evidence="1">Uncharacterized protein</fullName>
    </submittedName>
</protein>